<dbReference type="PANTHER" id="PTHR47305">
    <property type="entry name" value="BEN DOMAIN-CONTAINING PROTEIN 2"/>
    <property type="match status" value="1"/>
</dbReference>
<evidence type="ECO:0000313" key="6">
    <source>
        <dbReference type="Proteomes" id="UP000550707"/>
    </source>
</evidence>
<evidence type="ECO:0000259" key="4">
    <source>
        <dbReference type="PROSITE" id="PS51457"/>
    </source>
</evidence>
<proteinExistence type="predicted"/>
<evidence type="ECO:0000313" key="5">
    <source>
        <dbReference type="EMBL" id="KAF6491814.1"/>
    </source>
</evidence>
<dbReference type="AlphaFoldDB" id="A0A7J8J4K6"/>
<comment type="caution">
    <text evidence="5">The sequence shown here is derived from an EMBL/GenBank/DDBJ whole genome shotgun (WGS) entry which is preliminary data.</text>
</comment>
<dbReference type="Proteomes" id="UP000550707">
    <property type="component" value="Unassembled WGS sequence"/>
</dbReference>
<dbReference type="InParanoid" id="A0A7J8J4K6"/>
<comment type="subcellular location">
    <subcellularLocation>
        <location evidence="1">Nucleus</location>
    </subcellularLocation>
</comment>
<evidence type="ECO:0000256" key="1">
    <source>
        <dbReference type="ARBA" id="ARBA00004123"/>
    </source>
</evidence>
<reference evidence="5 6" key="1">
    <citation type="journal article" date="2020" name="Nature">
        <title>Six reference-quality genomes reveal evolution of bat adaptations.</title>
        <authorList>
            <person name="Jebb D."/>
            <person name="Huang Z."/>
            <person name="Pippel M."/>
            <person name="Hughes G.M."/>
            <person name="Lavrichenko K."/>
            <person name="Devanna P."/>
            <person name="Winkler S."/>
            <person name="Jermiin L.S."/>
            <person name="Skirmuntt E.C."/>
            <person name="Katzourakis A."/>
            <person name="Burkitt-Gray L."/>
            <person name="Ray D.A."/>
            <person name="Sullivan K.A.M."/>
            <person name="Roscito J.G."/>
            <person name="Kirilenko B.M."/>
            <person name="Davalos L.M."/>
            <person name="Corthals A.P."/>
            <person name="Power M.L."/>
            <person name="Jones G."/>
            <person name="Ransome R.D."/>
            <person name="Dechmann D.K.N."/>
            <person name="Locatelli A.G."/>
            <person name="Puechmaille S.J."/>
            <person name="Fedrigo O."/>
            <person name="Jarvis E.D."/>
            <person name="Hiller M."/>
            <person name="Vernes S.C."/>
            <person name="Myers E.W."/>
            <person name="Teeling E.C."/>
        </authorList>
    </citation>
    <scope>NUCLEOTIDE SEQUENCE [LARGE SCALE GENOMIC DNA]</scope>
    <source>
        <strain evidence="5">MMolMol1</strain>
        <tissue evidence="5">Muscle</tissue>
    </source>
</reference>
<dbReference type="Pfam" id="PF10523">
    <property type="entry name" value="BEN"/>
    <property type="match status" value="1"/>
</dbReference>
<gene>
    <name evidence="5" type="ORF">HJG59_001457</name>
</gene>
<dbReference type="GO" id="GO:0005634">
    <property type="term" value="C:nucleus"/>
    <property type="evidence" value="ECO:0007669"/>
    <property type="project" value="UniProtKB-SubCell"/>
</dbReference>
<keyword evidence="6" id="KW-1185">Reference proteome</keyword>
<dbReference type="SMART" id="SM01025">
    <property type="entry name" value="BEN"/>
    <property type="match status" value="2"/>
</dbReference>
<feature type="region of interest" description="Disordered" evidence="3">
    <location>
        <begin position="470"/>
        <end position="518"/>
    </location>
</feature>
<dbReference type="PROSITE" id="PS51457">
    <property type="entry name" value="BEN"/>
    <property type="match status" value="2"/>
</dbReference>
<evidence type="ECO:0000256" key="2">
    <source>
        <dbReference type="ARBA" id="ARBA00023242"/>
    </source>
</evidence>
<organism evidence="5 6">
    <name type="scientific">Molossus molossus</name>
    <name type="common">Pallas' mastiff bat</name>
    <name type="synonym">Vespertilio molossus</name>
    <dbReference type="NCBI Taxonomy" id="27622"/>
    <lineage>
        <taxon>Eukaryota</taxon>
        <taxon>Metazoa</taxon>
        <taxon>Chordata</taxon>
        <taxon>Craniata</taxon>
        <taxon>Vertebrata</taxon>
        <taxon>Euteleostomi</taxon>
        <taxon>Mammalia</taxon>
        <taxon>Eutheria</taxon>
        <taxon>Laurasiatheria</taxon>
        <taxon>Chiroptera</taxon>
        <taxon>Yangochiroptera</taxon>
        <taxon>Molossidae</taxon>
        <taxon>Molossus</taxon>
    </lineage>
</organism>
<evidence type="ECO:0000256" key="3">
    <source>
        <dbReference type="SAM" id="MobiDB-lite"/>
    </source>
</evidence>
<feature type="compositionally biased region" description="Polar residues" evidence="3">
    <location>
        <begin position="509"/>
        <end position="518"/>
    </location>
</feature>
<dbReference type="PANTHER" id="PTHR47305:SF3">
    <property type="entry name" value="BEN DOMAIN-CONTAINING PROTEIN 2"/>
    <property type="match status" value="1"/>
</dbReference>
<dbReference type="InterPro" id="IPR018379">
    <property type="entry name" value="BEN_domain"/>
</dbReference>
<sequence>MCEEPEYIIITVGGDGDDDNDDNIVVIENSQTECTENTVSTDDVLPIQPTCQGDSDNSQPPFQISNGVECLAGLGDQPISQTNHPANIRRYNPDTGGAEFISLHQQGQSSVSMQDDMTLQDLIETTNKQVTQLCGIISKMQHTEEEEALLNRASPVVPAAGEPSLANTREMMGNHSMGPDTASLSVCIPPNIEMGKIAENSQKNNPKAMNCPTISRNNSGQCSSPSFICLPPEGEHYIFIEVPENEETKLEIYPGSLGNDSDLGTPSSTFTIQPPFDSSAGTRTETTIYPTLVPNDSKQEDTDSRSFFFTPGYDIFVKADNSTENNHETMISPIVLENNCIRVSSSSSDSIPLHSGYLGDPKRNVRILKVHLINAQRKPEPKHAARYLVRVLFSKEVLIRSTVGDNSYLPNPSCHQCLDPNKMAALREYLATAFPNHDLHECGKDWKACISYINSLIRYLCSEAKKTPEKTVVTTKRSTPVSVDLNDKRDGNGGEGSSQLPKQAAASETRASGNSQLNSSAVPKVFKEHCTGNSAVPYGALNYIGHPSRNVQVSYLVLNIAKNKACPQMSARYLIRHLFPKEALLTSSIYGNLWHGLCALNSNRINAIRGWYM</sequence>
<feature type="domain" description="BEN" evidence="4">
    <location>
        <begin position="548"/>
        <end position="613"/>
    </location>
</feature>
<feature type="domain" description="BEN" evidence="4">
    <location>
        <begin position="362"/>
        <end position="467"/>
    </location>
</feature>
<name>A0A7J8J4K6_MOLMO</name>
<dbReference type="GO" id="GO:0003677">
    <property type="term" value="F:DNA binding"/>
    <property type="evidence" value="ECO:0007669"/>
    <property type="project" value="InterPro"/>
</dbReference>
<accession>A0A7J8J4K6</accession>
<protein>
    <submittedName>
        <fullName evidence="5">BEN domain containing 2</fullName>
    </submittedName>
</protein>
<dbReference type="EMBL" id="JACASF010000002">
    <property type="protein sequence ID" value="KAF6491814.1"/>
    <property type="molecule type" value="Genomic_DNA"/>
</dbReference>
<keyword evidence="2" id="KW-0539">Nucleus</keyword>